<dbReference type="RefSeq" id="WP_133799825.1">
    <property type="nucleotide sequence ID" value="NZ_SNWQ01000004.1"/>
</dbReference>
<dbReference type="GO" id="GO:0003677">
    <property type="term" value="F:DNA binding"/>
    <property type="evidence" value="ECO:0007669"/>
    <property type="project" value="UniProtKB-KW"/>
</dbReference>
<dbReference type="AlphaFoldDB" id="A0A4R6KLG2"/>
<gene>
    <name evidence="1" type="ORF">EV643_104119</name>
</gene>
<dbReference type="Proteomes" id="UP000295388">
    <property type="component" value="Unassembled WGS sequence"/>
</dbReference>
<dbReference type="Gene3D" id="3.30.1310.10">
    <property type="entry name" value="Nucleoid-associated protein YbaB-like domain"/>
    <property type="match status" value="1"/>
</dbReference>
<dbReference type="InterPro" id="IPR036894">
    <property type="entry name" value="YbaB-like_sf"/>
</dbReference>
<evidence type="ECO:0000313" key="2">
    <source>
        <dbReference type="Proteomes" id="UP000295388"/>
    </source>
</evidence>
<reference evidence="1 2" key="1">
    <citation type="submission" date="2019-03" db="EMBL/GenBank/DDBJ databases">
        <title>Genomic Encyclopedia of Type Strains, Phase III (KMG-III): the genomes of soil and plant-associated and newly described type strains.</title>
        <authorList>
            <person name="Whitman W."/>
        </authorList>
    </citation>
    <scope>NUCLEOTIDE SEQUENCE [LARGE SCALE GENOMIC DNA]</scope>
    <source>
        <strain evidence="1 2">VKM Ac-2527</strain>
    </source>
</reference>
<accession>A0A4R6KLG2</accession>
<evidence type="ECO:0000313" key="1">
    <source>
        <dbReference type="EMBL" id="TDO50626.1"/>
    </source>
</evidence>
<sequence length="115" mass="12570">MIDDLAKLADDVTAARRAVSELRGHADSADGLVTVTVDGDGRLIDLELDARIYRNADSVALAEQIKQTFDQAIEDATRQAIRLMRATILPRAGATTDLVLDPVLEQIRLRAERTS</sequence>
<protein>
    <submittedName>
        <fullName evidence="1">YbaB/EbfC DNA-binding family protein</fullName>
    </submittedName>
</protein>
<keyword evidence="1" id="KW-0238">DNA-binding</keyword>
<proteinExistence type="predicted"/>
<dbReference type="OrthoDB" id="3625992at2"/>
<dbReference type="EMBL" id="SNWQ01000004">
    <property type="protein sequence ID" value="TDO50626.1"/>
    <property type="molecule type" value="Genomic_DNA"/>
</dbReference>
<organism evidence="1 2">
    <name type="scientific">Kribbella caucasensis</name>
    <dbReference type="NCBI Taxonomy" id="2512215"/>
    <lineage>
        <taxon>Bacteria</taxon>
        <taxon>Bacillati</taxon>
        <taxon>Actinomycetota</taxon>
        <taxon>Actinomycetes</taxon>
        <taxon>Propionibacteriales</taxon>
        <taxon>Kribbellaceae</taxon>
        <taxon>Kribbella</taxon>
    </lineage>
</organism>
<comment type="caution">
    <text evidence="1">The sequence shown here is derived from an EMBL/GenBank/DDBJ whole genome shotgun (WGS) entry which is preliminary data.</text>
</comment>
<dbReference type="SUPFAM" id="SSF82607">
    <property type="entry name" value="YbaB-like"/>
    <property type="match status" value="1"/>
</dbReference>
<dbReference type="Pfam" id="PF02575">
    <property type="entry name" value="YbaB_DNA_bd"/>
    <property type="match status" value="1"/>
</dbReference>
<keyword evidence="2" id="KW-1185">Reference proteome</keyword>
<dbReference type="InterPro" id="IPR004401">
    <property type="entry name" value="YbaB/EbfC"/>
</dbReference>
<name>A0A4R6KLG2_9ACTN</name>